<evidence type="ECO:0000313" key="2">
    <source>
        <dbReference type="Proteomes" id="UP001596104"/>
    </source>
</evidence>
<organism evidence="1 2">
    <name type="scientific">Bosea vestrisii</name>
    <dbReference type="NCBI Taxonomy" id="151416"/>
    <lineage>
        <taxon>Bacteria</taxon>
        <taxon>Pseudomonadati</taxon>
        <taxon>Pseudomonadota</taxon>
        <taxon>Alphaproteobacteria</taxon>
        <taxon>Hyphomicrobiales</taxon>
        <taxon>Boseaceae</taxon>
        <taxon>Bosea</taxon>
    </lineage>
</organism>
<dbReference type="SUPFAM" id="SSF53474">
    <property type="entry name" value="alpha/beta-Hydrolases"/>
    <property type="match status" value="1"/>
</dbReference>
<evidence type="ECO:0008006" key="3">
    <source>
        <dbReference type="Google" id="ProtNLM"/>
    </source>
</evidence>
<dbReference type="Pfam" id="PF26363">
    <property type="entry name" value="Phospholipase-like"/>
    <property type="match status" value="1"/>
</dbReference>
<comment type="caution">
    <text evidence="1">The sequence shown here is derived from an EMBL/GenBank/DDBJ whole genome shotgun (WGS) entry which is preliminary data.</text>
</comment>
<dbReference type="Gene3D" id="3.40.50.1820">
    <property type="entry name" value="alpha/beta hydrolase"/>
    <property type="match status" value="1"/>
</dbReference>
<dbReference type="Proteomes" id="UP001596104">
    <property type="component" value="Unassembled WGS sequence"/>
</dbReference>
<sequence length="337" mass="36103">MINCWIETEKIANRPAGILTASEQKSALSFARLAQDIYPDQTNKNRGSASLVMNWIELLMDPRERSRGINIGALKTAFFKCFGFNAALYKLNKSNGSLWVLSFEGSGNILSLRGLPDWILTNLPTTLSAANHTERFIPGGAFSKLANPRGAPSTQYDVADLVTKAAIKLKGKTDLVLTGHSLGGGLAQYAAIQNGLRAIVFNSAGIGFSVPNNADIRSFDASICHLMTTADAGLIKSLGRIVQGRLFQVWGVTLAVTNPALQQEAMTLYSAGGKMASDRQGGFEILSNLMGQHVNRVVTTYTKIGSKQAGTPYILGYGGHGMSFVIDLLEKGASKAK</sequence>
<dbReference type="EMBL" id="JBHSLV010000026">
    <property type="protein sequence ID" value="MFC5394172.1"/>
    <property type="molecule type" value="Genomic_DNA"/>
</dbReference>
<accession>A0ABW0HCP7</accession>
<dbReference type="RefSeq" id="WP_377009316.1">
    <property type="nucleotide sequence ID" value="NZ_JBHSLV010000026.1"/>
</dbReference>
<gene>
    <name evidence="1" type="ORF">ACFPPC_16140</name>
</gene>
<protein>
    <recommendedName>
        <fullName evidence="3">Lipase (Class 3)</fullName>
    </recommendedName>
</protein>
<keyword evidence="2" id="KW-1185">Reference proteome</keyword>
<dbReference type="InterPro" id="IPR029058">
    <property type="entry name" value="AB_hydrolase_fold"/>
</dbReference>
<reference evidence="2" key="1">
    <citation type="journal article" date="2019" name="Int. J. Syst. Evol. Microbiol.">
        <title>The Global Catalogue of Microorganisms (GCM) 10K type strain sequencing project: providing services to taxonomists for standard genome sequencing and annotation.</title>
        <authorList>
            <consortium name="The Broad Institute Genomics Platform"/>
            <consortium name="The Broad Institute Genome Sequencing Center for Infectious Disease"/>
            <person name="Wu L."/>
            <person name="Ma J."/>
        </authorList>
    </citation>
    <scope>NUCLEOTIDE SEQUENCE [LARGE SCALE GENOMIC DNA]</scope>
    <source>
        <strain evidence="2">CGMCC 1.16326</strain>
    </source>
</reference>
<evidence type="ECO:0000313" key="1">
    <source>
        <dbReference type="EMBL" id="MFC5394172.1"/>
    </source>
</evidence>
<proteinExistence type="predicted"/>
<name>A0ABW0HCP7_9HYPH</name>